<dbReference type="Gene3D" id="2.60.120.10">
    <property type="entry name" value="Jelly Rolls"/>
    <property type="match status" value="1"/>
</dbReference>
<dbReference type="AlphaFoldDB" id="A0A4P6ZCX0"/>
<dbReference type="SUPFAM" id="SSF51182">
    <property type="entry name" value="RmlC-like cupins"/>
    <property type="match status" value="1"/>
</dbReference>
<sequence length="138" mass="16195">MNPTVIKGNHHQDERGIIRFNNGFDVLGIKRVYLIENADVGFIRAWQGHQVEQRWFSPVKGVFKIKLIKIDHWDKPSPELPILEFTLYSENLDVLHVPPGFVTSIQASEDNSRLMVFADYQLGEIQDEYRFPKDYFKF</sequence>
<name>A0A4P6ZCX0_9FLAO</name>
<evidence type="ECO:0000313" key="2">
    <source>
        <dbReference type="Proteomes" id="UP000294419"/>
    </source>
</evidence>
<dbReference type="InterPro" id="IPR014710">
    <property type="entry name" value="RmlC-like_jellyroll"/>
</dbReference>
<dbReference type="OrthoDB" id="826649at2"/>
<protein>
    <recommendedName>
        <fullName evidence="3">WxcM-like, C-terminal</fullName>
    </recommendedName>
</protein>
<dbReference type="EMBL" id="CP037954">
    <property type="protein sequence ID" value="QBO57202.1"/>
    <property type="molecule type" value="Genomic_DNA"/>
</dbReference>
<dbReference type="Proteomes" id="UP000294419">
    <property type="component" value="Chromosome"/>
</dbReference>
<gene>
    <name evidence="1" type="ORF">NBC122_00353</name>
</gene>
<dbReference type="InterPro" id="IPR011051">
    <property type="entry name" value="RmlC_Cupin_sf"/>
</dbReference>
<organism evidence="1 2">
    <name type="scientific">Chryseobacterium salivictor</name>
    <dbReference type="NCBI Taxonomy" id="2547600"/>
    <lineage>
        <taxon>Bacteria</taxon>
        <taxon>Pseudomonadati</taxon>
        <taxon>Bacteroidota</taxon>
        <taxon>Flavobacteriia</taxon>
        <taxon>Flavobacteriales</taxon>
        <taxon>Weeksellaceae</taxon>
        <taxon>Chryseobacterium group</taxon>
        <taxon>Chryseobacterium</taxon>
    </lineage>
</organism>
<accession>A0A4P6ZCX0</accession>
<dbReference type="KEGG" id="csal:NBC122_00353"/>
<reference evidence="1 2" key="1">
    <citation type="submission" date="2019-03" db="EMBL/GenBank/DDBJ databases">
        <authorList>
            <person name="Kim H."/>
            <person name="Yu S.-M."/>
        </authorList>
    </citation>
    <scope>NUCLEOTIDE SEQUENCE [LARGE SCALE GENOMIC DNA]</scope>
    <source>
        <strain evidence="1 2">NBC122</strain>
    </source>
</reference>
<evidence type="ECO:0008006" key="3">
    <source>
        <dbReference type="Google" id="ProtNLM"/>
    </source>
</evidence>
<keyword evidence="2" id="KW-1185">Reference proteome</keyword>
<proteinExistence type="predicted"/>
<dbReference type="RefSeq" id="WP_133438724.1">
    <property type="nucleotide sequence ID" value="NZ_CP037954.1"/>
</dbReference>
<evidence type="ECO:0000313" key="1">
    <source>
        <dbReference type="EMBL" id="QBO57202.1"/>
    </source>
</evidence>